<evidence type="ECO:0000313" key="3">
    <source>
        <dbReference type="EMBL" id="VFK70160.1"/>
    </source>
</evidence>
<protein>
    <submittedName>
        <fullName evidence="3">Uncharacterized protein</fullName>
    </submittedName>
</protein>
<evidence type="ECO:0000313" key="2">
    <source>
        <dbReference type="EMBL" id="VFK59898.1"/>
    </source>
</evidence>
<dbReference type="AlphaFoldDB" id="A0A451AVT0"/>
<gene>
    <name evidence="2" type="ORF">BECKUNK1418G_GA0071005_100942</name>
    <name evidence="3" type="ORF">BECKUNK1418H_GA0071006_102442</name>
</gene>
<name>A0A451AVT0_9GAMM</name>
<organism evidence="3">
    <name type="scientific">Candidatus Kentrum sp. UNK</name>
    <dbReference type="NCBI Taxonomy" id="2126344"/>
    <lineage>
        <taxon>Bacteria</taxon>
        <taxon>Pseudomonadati</taxon>
        <taxon>Pseudomonadota</taxon>
        <taxon>Gammaproteobacteria</taxon>
        <taxon>Candidatus Kentrum</taxon>
    </lineage>
</organism>
<evidence type="ECO:0000256" key="1">
    <source>
        <dbReference type="SAM" id="MobiDB-lite"/>
    </source>
</evidence>
<feature type="region of interest" description="Disordered" evidence="1">
    <location>
        <begin position="53"/>
        <end position="75"/>
    </location>
</feature>
<feature type="compositionally biased region" description="Basic and acidic residues" evidence="1">
    <location>
        <begin position="53"/>
        <end position="67"/>
    </location>
</feature>
<accession>A0A451AVT0</accession>
<proteinExistence type="predicted"/>
<reference evidence="3" key="1">
    <citation type="submission" date="2019-02" db="EMBL/GenBank/DDBJ databases">
        <authorList>
            <person name="Gruber-Vodicka R. H."/>
            <person name="Seah K. B. B."/>
        </authorList>
    </citation>
    <scope>NUCLEOTIDE SEQUENCE</scope>
    <source>
        <strain evidence="3">BECK_BY19</strain>
        <strain evidence="2">BECK_BY8</strain>
    </source>
</reference>
<dbReference type="EMBL" id="CAADGD010000024">
    <property type="protein sequence ID" value="VFK70160.1"/>
    <property type="molecule type" value="Genomic_DNA"/>
</dbReference>
<dbReference type="EMBL" id="CAADFZ010000009">
    <property type="protein sequence ID" value="VFK59898.1"/>
    <property type="molecule type" value="Genomic_DNA"/>
</dbReference>
<sequence length="94" mass="10620">MRFPKSESKIVSLLHEIIAGLEAHQDLFPNPPVSAEDLRKQFKSYLKAADTANEKQAEHVGWGEERTPTWASETSVRPGLCWGSLRSPQSTWTR</sequence>